<evidence type="ECO:0000313" key="2">
    <source>
        <dbReference type="EMBL" id="RRR70848.1"/>
    </source>
</evidence>
<reference evidence="2 3" key="1">
    <citation type="submission" date="2018-12" db="EMBL/GenBank/DDBJ databases">
        <title>Genome Sequence of Candidatus Viridilinea halotolerans isolated from saline sulfide-rich spring.</title>
        <authorList>
            <person name="Grouzdev D.S."/>
            <person name="Burganskaya E.I."/>
            <person name="Krutkina M.S."/>
            <person name="Sukhacheva M.V."/>
            <person name="Gorlenko V.M."/>
        </authorList>
    </citation>
    <scope>NUCLEOTIDE SEQUENCE [LARGE SCALE GENOMIC DNA]</scope>
    <source>
        <strain evidence="2">Chok-6</strain>
    </source>
</reference>
<evidence type="ECO:0000259" key="1">
    <source>
        <dbReference type="Pfam" id="PF12728"/>
    </source>
</evidence>
<dbReference type="CDD" id="cd04762">
    <property type="entry name" value="HTH_MerR-trunc"/>
    <property type="match status" value="1"/>
</dbReference>
<organism evidence="2 3">
    <name type="scientific">Candidatus Viridilinea halotolerans</name>
    <dbReference type="NCBI Taxonomy" id="2491704"/>
    <lineage>
        <taxon>Bacteria</taxon>
        <taxon>Bacillati</taxon>
        <taxon>Chloroflexota</taxon>
        <taxon>Chloroflexia</taxon>
        <taxon>Chloroflexales</taxon>
        <taxon>Chloroflexineae</taxon>
        <taxon>Oscillochloridaceae</taxon>
        <taxon>Candidatus Viridilinea</taxon>
    </lineage>
</organism>
<comment type="caution">
    <text evidence="2">The sequence shown here is derived from an EMBL/GenBank/DDBJ whole genome shotgun (WGS) entry which is preliminary data.</text>
</comment>
<dbReference type="InterPro" id="IPR009061">
    <property type="entry name" value="DNA-bd_dom_put_sf"/>
</dbReference>
<name>A0A426TYH9_9CHLR</name>
<gene>
    <name evidence="2" type="ORF">EI684_12550</name>
</gene>
<protein>
    <submittedName>
        <fullName evidence="2">Helix-turn-helix domain-containing protein</fullName>
    </submittedName>
</protein>
<dbReference type="SUPFAM" id="SSF46955">
    <property type="entry name" value="Putative DNA-binding domain"/>
    <property type="match status" value="1"/>
</dbReference>
<dbReference type="InterPro" id="IPR041657">
    <property type="entry name" value="HTH_17"/>
</dbReference>
<dbReference type="EMBL" id="RSAS01000489">
    <property type="protein sequence ID" value="RRR70848.1"/>
    <property type="molecule type" value="Genomic_DNA"/>
</dbReference>
<accession>A0A426TYH9</accession>
<feature type="domain" description="Helix-turn-helix" evidence="1">
    <location>
        <begin position="8"/>
        <end position="58"/>
    </location>
</feature>
<dbReference type="Gene3D" id="1.10.1660.10">
    <property type="match status" value="1"/>
</dbReference>
<dbReference type="NCBIfam" id="TIGR01764">
    <property type="entry name" value="excise"/>
    <property type="match status" value="1"/>
</dbReference>
<dbReference type="AlphaFoldDB" id="A0A426TYH9"/>
<dbReference type="InterPro" id="IPR010093">
    <property type="entry name" value="SinI_DNA-bd"/>
</dbReference>
<evidence type="ECO:0000313" key="3">
    <source>
        <dbReference type="Proteomes" id="UP000280307"/>
    </source>
</evidence>
<sequence>MSAEEEVYLSLSAASKLLGVHSTTLRRWADAGSVPVYLTPGGHRRFAHADLLHLAERRPSPAQQQLLNQAWATRALVQAHANIASTAKRPAWIAQIDEPARGAWRQVGQQLMGVVLHYLNSPHEDSELLAEARRIGGDYAHLARQTGMPLTAALEAALFFRDALVDAALHIPTAAQPPIGEQVRLLRRLSQIANAVQLAVASHYE</sequence>
<dbReference type="Pfam" id="PF12728">
    <property type="entry name" value="HTH_17"/>
    <property type="match status" value="1"/>
</dbReference>
<dbReference type="Proteomes" id="UP000280307">
    <property type="component" value="Unassembled WGS sequence"/>
</dbReference>
<dbReference type="GO" id="GO:0003677">
    <property type="term" value="F:DNA binding"/>
    <property type="evidence" value="ECO:0007669"/>
    <property type="project" value="InterPro"/>
</dbReference>
<proteinExistence type="predicted"/>